<organism evidence="1">
    <name type="scientific">marine sediment metagenome</name>
    <dbReference type="NCBI Taxonomy" id="412755"/>
    <lineage>
        <taxon>unclassified sequences</taxon>
        <taxon>metagenomes</taxon>
        <taxon>ecological metagenomes</taxon>
    </lineage>
</organism>
<proteinExistence type="predicted"/>
<name>X1AJ90_9ZZZZ</name>
<feature type="non-terminal residue" evidence="1">
    <location>
        <position position="39"/>
    </location>
</feature>
<gene>
    <name evidence="1" type="ORF">S01H4_12045</name>
</gene>
<sequence length="39" mass="4548">MRKIFLIMFLLIFLIVGFLVYDKVIIQLGSENESKNLTS</sequence>
<dbReference type="AlphaFoldDB" id="X1AJ90"/>
<accession>X1AJ90</accession>
<reference evidence="1" key="1">
    <citation type="journal article" date="2014" name="Front. Microbiol.">
        <title>High frequency of phylogenetically diverse reductive dehalogenase-homologous genes in deep subseafloor sedimentary metagenomes.</title>
        <authorList>
            <person name="Kawai M."/>
            <person name="Futagami T."/>
            <person name="Toyoda A."/>
            <person name="Takaki Y."/>
            <person name="Nishi S."/>
            <person name="Hori S."/>
            <person name="Arai W."/>
            <person name="Tsubouchi T."/>
            <person name="Morono Y."/>
            <person name="Uchiyama I."/>
            <person name="Ito T."/>
            <person name="Fujiyama A."/>
            <person name="Inagaki F."/>
            <person name="Takami H."/>
        </authorList>
    </citation>
    <scope>NUCLEOTIDE SEQUENCE</scope>
    <source>
        <strain evidence="1">Expedition CK06-06</strain>
    </source>
</reference>
<dbReference type="EMBL" id="BART01005032">
    <property type="protein sequence ID" value="GAG60011.1"/>
    <property type="molecule type" value="Genomic_DNA"/>
</dbReference>
<protein>
    <submittedName>
        <fullName evidence="1">Uncharacterized protein</fullName>
    </submittedName>
</protein>
<evidence type="ECO:0000313" key="1">
    <source>
        <dbReference type="EMBL" id="GAG60011.1"/>
    </source>
</evidence>
<comment type="caution">
    <text evidence="1">The sequence shown here is derived from an EMBL/GenBank/DDBJ whole genome shotgun (WGS) entry which is preliminary data.</text>
</comment>